<keyword evidence="3" id="KW-0614">Plasmid</keyword>
<evidence type="ECO:0000313" key="4">
    <source>
        <dbReference type="Proteomes" id="UP000092691"/>
    </source>
</evidence>
<feature type="chain" id="PRO_5008520997" evidence="2">
    <location>
        <begin position="24"/>
        <end position="217"/>
    </location>
</feature>
<reference evidence="3 4" key="1">
    <citation type="submission" date="2016-06" db="EMBL/GenBank/DDBJ databases">
        <title>Microsymbionts genomes from the relict species Vavilovia formosa.</title>
        <authorList>
            <person name="Chirak E."/>
            <person name="Kimeklis A."/>
            <person name="Andronov E."/>
        </authorList>
    </citation>
    <scope>NUCLEOTIDE SEQUENCE [LARGE SCALE GENOMIC DNA]</scope>
    <source>
        <strain evidence="3 4">Vaf10</strain>
        <plasmid evidence="4">Plasmid unnamed1</plasmid>
    </source>
</reference>
<gene>
    <name evidence="3" type="ORF">BA011_28600</name>
</gene>
<keyword evidence="2" id="KW-0732">Signal</keyword>
<dbReference type="RefSeq" id="WP_065283304.1">
    <property type="nucleotide sequence ID" value="NZ_CP016287.1"/>
</dbReference>
<organism evidence="3 4">
    <name type="scientific">Rhizobium leguminosarum</name>
    <dbReference type="NCBI Taxonomy" id="384"/>
    <lineage>
        <taxon>Bacteria</taxon>
        <taxon>Pseudomonadati</taxon>
        <taxon>Pseudomonadota</taxon>
        <taxon>Alphaproteobacteria</taxon>
        <taxon>Hyphomicrobiales</taxon>
        <taxon>Rhizobiaceae</taxon>
        <taxon>Rhizobium/Agrobacterium group</taxon>
        <taxon>Rhizobium</taxon>
    </lineage>
</organism>
<geneLocation type="plasmid" evidence="3 4">
    <name>unnamed1</name>
</geneLocation>
<dbReference type="EMBL" id="CP016287">
    <property type="protein sequence ID" value="ANP89696.1"/>
    <property type="molecule type" value="Genomic_DNA"/>
</dbReference>
<dbReference type="AlphaFoldDB" id="A0A1B1CIY8"/>
<dbReference type="Proteomes" id="UP000092691">
    <property type="component" value="Plasmid unnamed1"/>
</dbReference>
<protein>
    <submittedName>
        <fullName evidence="3">Uncharacterized protein</fullName>
    </submittedName>
</protein>
<evidence type="ECO:0000256" key="1">
    <source>
        <dbReference type="SAM" id="MobiDB-lite"/>
    </source>
</evidence>
<evidence type="ECO:0000256" key="2">
    <source>
        <dbReference type="SAM" id="SignalP"/>
    </source>
</evidence>
<accession>A0A1B1CIY8</accession>
<sequence>MTHVKQTNFLVSSFFLLGLTASAAPAVSAPLDTDNDGIPDIAETLLATDPLIADTDGDGQNDKADARPTELDNPIVQTGTPATIRVLSVKVEDNFDPVTKKDVSDHLEIAISNVGTADLKGLKMYLTLTDDTNAKTESIYRDLSGFTMAAGKTTGLHFDLKGVADWAAAQTHYRANENSMLYTTPSPKTLQLQIAANGEAPVSITVKKDAGGAELAD</sequence>
<feature type="compositionally biased region" description="Basic and acidic residues" evidence="1">
    <location>
        <begin position="60"/>
        <end position="70"/>
    </location>
</feature>
<feature type="signal peptide" evidence="2">
    <location>
        <begin position="1"/>
        <end position="23"/>
    </location>
</feature>
<proteinExistence type="predicted"/>
<feature type="region of interest" description="Disordered" evidence="1">
    <location>
        <begin position="49"/>
        <end position="71"/>
    </location>
</feature>
<name>A0A1B1CIY8_RHILE</name>
<evidence type="ECO:0000313" key="3">
    <source>
        <dbReference type="EMBL" id="ANP89696.1"/>
    </source>
</evidence>